<dbReference type="EMBL" id="CP146023">
    <property type="protein sequence ID" value="WWQ69630.1"/>
    <property type="molecule type" value="Genomic_DNA"/>
</dbReference>
<evidence type="ECO:0000313" key="2">
    <source>
        <dbReference type="Proteomes" id="UP001432251"/>
    </source>
</evidence>
<proteinExistence type="predicted"/>
<keyword evidence="2" id="KW-1185">Reference proteome</keyword>
<gene>
    <name evidence="1" type="ORF">V2W30_39750</name>
</gene>
<evidence type="ECO:0000313" key="1">
    <source>
        <dbReference type="EMBL" id="WWQ69630.1"/>
    </source>
</evidence>
<sequence length="226" mass="24530">MRWEIHADDGSVAVSIDGYIDDTSSQRLLLSSAEDFDRVDAVRAECDALLIGAGTLRQDNPRLLVGSEQRRAARLARGLPAHPLKVVVTASGDLDPGLRFWHCGGRKTVYTRCVPEAVRQQFRGAAEIVELGPALGLPAILDDLAARGVRRLLVEGGGSIHTQFLKEDLADELHVAHAPVLVGAEKAPRFLRPARFPGGAKRRMKLIDVQQLGDTVLHRYAPRGAA</sequence>
<name>A0ACD5ARH6_9ACTN</name>
<dbReference type="Proteomes" id="UP001432251">
    <property type="component" value="Plasmid p1"/>
</dbReference>
<geneLocation type="plasmid" evidence="1 2">
    <name>p1</name>
</geneLocation>
<accession>A0ACD5ARH6</accession>
<protein>
    <submittedName>
        <fullName evidence="1">Dihydrofolate reductase family protein</fullName>
    </submittedName>
</protein>
<keyword evidence="1" id="KW-0614">Plasmid</keyword>
<reference evidence="1" key="1">
    <citation type="journal article" date="2025" name="Int. J. Syst. Evol. Microbiol.">
        <title>Streptomyces citrinus sp. nov., with yellow diffusible pigment.</title>
        <authorList>
            <person name="He Y."/>
            <person name="Yang E."/>
            <person name="Xu J."/>
            <person name="Sun Y."/>
            <person name="Sun L."/>
        </authorList>
    </citation>
    <scope>NUCLEOTIDE SEQUENCE</scope>
    <source>
        <strain evidence="1">Q6</strain>
    </source>
</reference>
<organism evidence="1 2">
    <name type="scientific">Streptomyces citrinus</name>
    <dbReference type="NCBI Taxonomy" id="3118173"/>
    <lineage>
        <taxon>Bacteria</taxon>
        <taxon>Bacillati</taxon>
        <taxon>Actinomycetota</taxon>
        <taxon>Actinomycetes</taxon>
        <taxon>Kitasatosporales</taxon>
        <taxon>Streptomycetaceae</taxon>
        <taxon>Streptomyces</taxon>
    </lineage>
</organism>